<evidence type="ECO:0000256" key="5">
    <source>
        <dbReference type="ARBA" id="ARBA00039879"/>
    </source>
</evidence>
<gene>
    <name evidence="8" type="primary">arsC</name>
    <name evidence="8" type="ORF">EAH84_10625</name>
</gene>
<dbReference type="NCBIfam" id="TIGR00014">
    <property type="entry name" value="arsC"/>
    <property type="match status" value="1"/>
</dbReference>
<name>A0A502CH98_9SPHN</name>
<evidence type="ECO:0000256" key="2">
    <source>
        <dbReference type="ARBA" id="ARBA00022849"/>
    </source>
</evidence>
<comment type="similarity">
    <text evidence="1 6 7">Belongs to the ArsC family.</text>
</comment>
<dbReference type="EC" id="1.20.4.1" evidence="4 7"/>
<evidence type="ECO:0000256" key="3">
    <source>
        <dbReference type="ARBA" id="ARBA00023002"/>
    </source>
</evidence>
<dbReference type="OrthoDB" id="9790554at2"/>
<proteinExistence type="inferred from homology"/>
<dbReference type="PANTHER" id="PTHR30041">
    <property type="entry name" value="ARSENATE REDUCTASE"/>
    <property type="match status" value="1"/>
</dbReference>
<evidence type="ECO:0000256" key="6">
    <source>
        <dbReference type="PROSITE-ProRule" id="PRU01282"/>
    </source>
</evidence>
<dbReference type="PROSITE" id="PS51353">
    <property type="entry name" value="ARSC"/>
    <property type="match status" value="1"/>
</dbReference>
<dbReference type="SUPFAM" id="SSF52833">
    <property type="entry name" value="Thioredoxin-like"/>
    <property type="match status" value="1"/>
</dbReference>
<reference evidence="8 9" key="1">
    <citation type="journal article" date="2019" name="Environ. Microbiol.">
        <title>Species interactions and distinct microbial communities in high Arctic permafrost affected cryosols are associated with the CH4 and CO2 gas fluxes.</title>
        <authorList>
            <person name="Altshuler I."/>
            <person name="Hamel J."/>
            <person name="Turney S."/>
            <person name="Magnuson E."/>
            <person name="Levesque R."/>
            <person name="Greer C."/>
            <person name="Whyte L.G."/>
        </authorList>
    </citation>
    <scope>NUCLEOTIDE SEQUENCE [LARGE SCALE GENOMIC DNA]</scope>
    <source>
        <strain evidence="8 9">S5.1</strain>
    </source>
</reference>
<dbReference type="PANTHER" id="PTHR30041:SF5">
    <property type="entry name" value="ARSENATE REDUCTASE-RELATED"/>
    <property type="match status" value="1"/>
</dbReference>
<comment type="caution">
    <text evidence="8">The sequence shown here is derived from an EMBL/GenBank/DDBJ whole genome shotgun (WGS) entry which is preliminary data.</text>
</comment>
<sequence length="111" mass="12415">MRATIYHNPRCSTSRQTLALLEAAGVEVTIVDYLKTPLDRDDLKRLYTRAGITPRDGLRVREDAAKPLVDADDDAVLDAMVRDPILIQRPLVETTKGVRLARPPESVHDIL</sequence>
<dbReference type="Proteomes" id="UP000318413">
    <property type="component" value="Unassembled WGS sequence"/>
</dbReference>
<evidence type="ECO:0000313" key="9">
    <source>
        <dbReference type="Proteomes" id="UP000318413"/>
    </source>
</evidence>
<evidence type="ECO:0000256" key="1">
    <source>
        <dbReference type="ARBA" id="ARBA00007198"/>
    </source>
</evidence>
<dbReference type="Gene3D" id="3.40.30.10">
    <property type="entry name" value="Glutaredoxin"/>
    <property type="match status" value="1"/>
</dbReference>
<dbReference type="Pfam" id="PF03960">
    <property type="entry name" value="ArsC"/>
    <property type="match status" value="1"/>
</dbReference>
<dbReference type="CDD" id="cd03034">
    <property type="entry name" value="ArsC_ArsC"/>
    <property type="match status" value="1"/>
</dbReference>
<keyword evidence="2" id="KW-0059">Arsenical resistance</keyword>
<protein>
    <recommendedName>
        <fullName evidence="5 7">Arsenate reductase</fullName>
        <ecNumber evidence="4 7">1.20.4.1</ecNumber>
    </recommendedName>
</protein>
<evidence type="ECO:0000256" key="4">
    <source>
        <dbReference type="ARBA" id="ARBA00038969"/>
    </source>
</evidence>
<dbReference type="InterPro" id="IPR036249">
    <property type="entry name" value="Thioredoxin-like_sf"/>
</dbReference>
<keyword evidence="3 7" id="KW-0560">Oxidoreductase</keyword>
<evidence type="ECO:0000313" key="8">
    <source>
        <dbReference type="EMBL" id="TPG12183.1"/>
    </source>
</evidence>
<dbReference type="InterPro" id="IPR006660">
    <property type="entry name" value="Arsenate_reductase-like"/>
</dbReference>
<accession>A0A502CH98</accession>
<keyword evidence="9" id="KW-1185">Reference proteome</keyword>
<dbReference type="EMBL" id="RCZK01000007">
    <property type="protein sequence ID" value="TPG12183.1"/>
    <property type="molecule type" value="Genomic_DNA"/>
</dbReference>
<organism evidence="8 9">
    <name type="scientific">Sphingomonas oligophenolica</name>
    <dbReference type="NCBI Taxonomy" id="301154"/>
    <lineage>
        <taxon>Bacteria</taxon>
        <taxon>Pseudomonadati</taxon>
        <taxon>Pseudomonadota</taxon>
        <taxon>Alphaproteobacteria</taxon>
        <taxon>Sphingomonadales</taxon>
        <taxon>Sphingomonadaceae</taxon>
        <taxon>Sphingomonas</taxon>
    </lineage>
</organism>
<dbReference type="GO" id="GO:0008794">
    <property type="term" value="F:arsenate reductase (glutaredoxin) activity"/>
    <property type="evidence" value="ECO:0007669"/>
    <property type="project" value="UniProtKB-UniRule"/>
</dbReference>
<dbReference type="GO" id="GO:0046685">
    <property type="term" value="P:response to arsenic-containing substance"/>
    <property type="evidence" value="ECO:0007669"/>
    <property type="project" value="UniProtKB-KW"/>
</dbReference>
<dbReference type="InterPro" id="IPR006659">
    <property type="entry name" value="Arsenate_reductase"/>
</dbReference>
<dbReference type="AlphaFoldDB" id="A0A502CH98"/>
<comment type="catalytic activity">
    <reaction evidence="7">
        <text>[glutaredoxin]-dithiol + arsenate + glutathione + H(+) = glutathionyl-S-S-[glutaredoxin] + arsenite + H2O</text>
        <dbReference type="Rhea" id="RHEA:22016"/>
        <dbReference type="Rhea" id="RHEA-COMP:10729"/>
        <dbReference type="Rhea" id="RHEA-COMP:17668"/>
        <dbReference type="ChEBI" id="CHEBI:15377"/>
        <dbReference type="ChEBI" id="CHEBI:15378"/>
        <dbReference type="ChEBI" id="CHEBI:29242"/>
        <dbReference type="ChEBI" id="CHEBI:29950"/>
        <dbReference type="ChEBI" id="CHEBI:48597"/>
        <dbReference type="ChEBI" id="CHEBI:57925"/>
        <dbReference type="ChEBI" id="CHEBI:146199"/>
        <dbReference type="EC" id="1.20.4.1"/>
    </reaction>
</comment>
<dbReference type="RefSeq" id="WP_140871748.1">
    <property type="nucleotide sequence ID" value="NZ_RCZK01000007.1"/>
</dbReference>
<evidence type="ECO:0000256" key="7">
    <source>
        <dbReference type="RuleBase" id="RU362029"/>
    </source>
</evidence>